<organism evidence="2 3">
    <name type="scientific">Terribacillus aidingensis</name>
    <dbReference type="NCBI Taxonomy" id="586416"/>
    <lineage>
        <taxon>Bacteria</taxon>
        <taxon>Bacillati</taxon>
        <taxon>Bacillota</taxon>
        <taxon>Bacilli</taxon>
        <taxon>Bacillales</taxon>
        <taxon>Bacillaceae</taxon>
        <taxon>Terribacillus</taxon>
    </lineage>
</organism>
<dbReference type="STRING" id="586416.GZ22_08395"/>
<evidence type="ECO:0000259" key="1">
    <source>
        <dbReference type="PROSITE" id="PS50937"/>
    </source>
</evidence>
<sequence length="97" mass="11465">MDDIDYSLLKQMAVTIGEAAKITDIPIRKLRYWEDKGYIKSVEEQAHTTRRFDYYMVKKIVLMKELIEDGYTVEAASQKVEVRMGELRQVFDNLTRK</sequence>
<reference evidence="3" key="1">
    <citation type="submission" date="2017-09" db="EMBL/GenBank/DDBJ databases">
        <authorList>
            <person name="Varghese N."/>
            <person name="Submissions S."/>
        </authorList>
    </citation>
    <scope>NUCLEOTIDE SEQUENCE [LARGE SCALE GENOMIC DNA]</scope>
    <source>
        <strain evidence="3">CGMCC 1.8913</strain>
    </source>
</reference>
<dbReference type="InterPro" id="IPR000551">
    <property type="entry name" value="MerR-type_HTH_dom"/>
</dbReference>
<evidence type="ECO:0000313" key="3">
    <source>
        <dbReference type="Proteomes" id="UP000219356"/>
    </source>
</evidence>
<dbReference type="RefSeq" id="WP_245864723.1">
    <property type="nucleotide sequence ID" value="NZ_OBEK01000002.1"/>
</dbReference>
<dbReference type="InterPro" id="IPR009061">
    <property type="entry name" value="DNA-bd_dom_put_sf"/>
</dbReference>
<dbReference type="Gene3D" id="1.10.1660.10">
    <property type="match status" value="1"/>
</dbReference>
<accession>A0A285NN57</accession>
<feature type="domain" description="HTH merR-type" evidence="1">
    <location>
        <begin position="13"/>
        <end position="82"/>
    </location>
</feature>
<dbReference type="GO" id="GO:0006355">
    <property type="term" value="P:regulation of DNA-templated transcription"/>
    <property type="evidence" value="ECO:0007669"/>
    <property type="project" value="InterPro"/>
</dbReference>
<dbReference type="AlphaFoldDB" id="A0A285NN57"/>
<evidence type="ECO:0000313" key="2">
    <source>
        <dbReference type="EMBL" id="SNZ10373.1"/>
    </source>
</evidence>
<keyword evidence="3" id="KW-1185">Reference proteome</keyword>
<gene>
    <name evidence="2" type="ORF">SAMN05421503_1705</name>
</gene>
<dbReference type="SMART" id="SM00422">
    <property type="entry name" value="HTH_MERR"/>
    <property type="match status" value="1"/>
</dbReference>
<dbReference type="EMBL" id="OBEK01000002">
    <property type="protein sequence ID" value="SNZ10373.1"/>
    <property type="molecule type" value="Genomic_DNA"/>
</dbReference>
<dbReference type="GO" id="GO:0003677">
    <property type="term" value="F:DNA binding"/>
    <property type="evidence" value="ECO:0007669"/>
    <property type="project" value="InterPro"/>
</dbReference>
<protein>
    <submittedName>
        <fullName evidence="2">MerR HTH family regulatory protein</fullName>
    </submittedName>
</protein>
<dbReference type="Pfam" id="PF13411">
    <property type="entry name" value="MerR_1"/>
    <property type="match status" value="1"/>
</dbReference>
<dbReference type="Proteomes" id="UP000219356">
    <property type="component" value="Unassembled WGS sequence"/>
</dbReference>
<dbReference type="SUPFAM" id="SSF46955">
    <property type="entry name" value="Putative DNA-binding domain"/>
    <property type="match status" value="1"/>
</dbReference>
<dbReference type="PROSITE" id="PS50937">
    <property type="entry name" value="HTH_MERR_2"/>
    <property type="match status" value="1"/>
</dbReference>
<name>A0A285NN57_9BACI</name>
<proteinExistence type="predicted"/>